<evidence type="ECO:0000256" key="1">
    <source>
        <dbReference type="ARBA" id="ARBA00005397"/>
    </source>
</evidence>
<proteinExistence type="inferred from homology"/>
<dbReference type="InterPro" id="IPR038471">
    <property type="entry name" value="MecA_C_sf"/>
</dbReference>
<reference evidence="2 3" key="1">
    <citation type="journal article" date="2021" name="Sci. Rep.">
        <title>The distribution of antibiotic resistance genes in chicken gut microbiota commensals.</title>
        <authorList>
            <person name="Juricova H."/>
            <person name="Matiasovicova J."/>
            <person name="Kubasova T."/>
            <person name="Cejkova D."/>
            <person name="Rychlik I."/>
        </authorList>
    </citation>
    <scope>NUCLEOTIDE SEQUENCE [LARGE SCALE GENOMIC DNA]</scope>
    <source>
        <strain evidence="2 3">An574</strain>
    </source>
</reference>
<organism evidence="2 3">
    <name type="scientific">Limosilactobacillus coleohominis</name>
    <dbReference type="NCBI Taxonomy" id="181675"/>
    <lineage>
        <taxon>Bacteria</taxon>
        <taxon>Bacillati</taxon>
        <taxon>Bacillota</taxon>
        <taxon>Bacilli</taxon>
        <taxon>Lactobacillales</taxon>
        <taxon>Lactobacillaceae</taxon>
        <taxon>Limosilactobacillus</taxon>
    </lineage>
</organism>
<keyword evidence="3" id="KW-1185">Reference proteome</keyword>
<comment type="similarity">
    <text evidence="1">Belongs to the MecA family.</text>
</comment>
<protein>
    <submittedName>
        <fullName evidence="2">Adaptor protein MecA</fullName>
    </submittedName>
</protein>
<dbReference type="InterPro" id="IPR008681">
    <property type="entry name" value="Neg-reg_MecA"/>
</dbReference>
<evidence type="ECO:0000313" key="3">
    <source>
        <dbReference type="Proteomes" id="UP000785625"/>
    </source>
</evidence>
<dbReference type="Proteomes" id="UP000785625">
    <property type="component" value="Unassembled WGS sequence"/>
</dbReference>
<accession>A0ABS2H1Y3</accession>
<dbReference type="PANTHER" id="PTHR39161">
    <property type="entry name" value="ADAPTER PROTEIN MECA"/>
    <property type="match status" value="1"/>
</dbReference>
<name>A0ABS2H1Y3_9LACO</name>
<dbReference type="Pfam" id="PF05389">
    <property type="entry name" value="MecA"/>
    <property type="match status" value="1"/>
</dbReference>
<dbReference type="PANTHER" id="PTHR39161:SF1">
    <property type="entry name" value="ADAPTER PROTEIN MECA 1"/>
    <property type="match status" value="1"/>
</dbReference>
<dbReference type="RefSeq" id="WP_204785559.1">
    <property type="nucleotide sequence ID" value="NZ_CALVGD010000099.1"/>
</dbReference>
<dbReference type="Gene3D" id="3.30.70.1950">
    <property type="match status" value="1"/>
</dbReference>
<dbReference type="EMBL" id="JACJKU010000114">
    <property type="protein sequence ID" value="MBM6941336.1"/>
    <property type="molecule type" value="Genomic_DNA"/>
</dbReference>
<evidence type="ECO:0000313" key="2">
    <source>
        <dbReference type="EMBL" id="MBM6941336.1"/>
    </source>
</evidence>
<comment type="caution">
    <text evidence="2">The sequence shown here is derived from an EMBL/GenBank/DDBJ whole genome shotgun (WGS) entry which is preliminary data.</text>
</comment>
<gene>
    <name evidence="2" type="ORF">H5975_07725</name>
</gene>
<dbReference type="PIRSF" id="PIRSF029008">
    <property type="entry name" value="MecA"/>
    <property type="match status" value="1"/>
</dbReference>
<sequence length="221" mass="25247">MEKKRLDENTIQVIIDQDDLDERGITMLDLLGNQRQIEDFFYSILSEVDTEHEFKKNDSVTFQALPIKDGLELIISKNTNKRDAGSGMSSISKMIADQLKGHDSKTFDDDHQHSVINDSNVKDEVSDVFVIKFENFEDFISLANVLDDDTLTSDLFLYHHKYYLVVHDLNGNNYSSDSILNYEAIASEYGKLVKTSPSLLAEHGKKIMSQSALDTARYYFK</sequence>